<dbReference type="PANTHER" id="PTHR37332">
    <property type="entry name" value="EXPRESSED PROTEIN"/>
    <property type="match status" value="1"/>
</dbReference>
<accession>A0ABP9YBS0</accession>
<protein>
    <submittedName>
        <fullName evidence="1">Uncharacterized protein</fullName>
    </submittedName>
</protein>
<sequence length="264" mass="30296">MSMASPLYPPNSGTNSPLHPGLYEYLAELVSKRVATIKYIRKAHEGNTHWFNTILLTRENLTEMYPNSKMVKRTYNFYALGLSLGAILDITNPVDYIKALSQIMTEFERHTSEDSKQKMKNIFRKAKSKDDHSYSDNTGDYGYLILPHIVSLCVHLHNKFNSIEMLQPFEMDYFETFFTLIDIMAEAYYKLLVGTEGPICTQAYFELVLKCDGKFKKIVTMVTKELDLLARHAIKEELKLIDPMCQFTAKVSSPIEFDPTASDV</sequence>
<comment type="caution">
    <text evidence="1">The sequence shown here is derived from an EMBL/GenBank/DDBJ whole genome shotgun (WGS) entry which is preliminary data.</text>
</comment>
<evidence type="ECO:0000313" key="1">
    <source>
        <dbReference type="EMBL" id="GAA5804050.1"/>
    </source>
</evidence>
<dbReference type="EMBL" id="BAABUJ010000032">
    <property type="protein sequence ID" value="GAA5804050.1"/>
    <property type="molecule type" value="Genomic_DNA"/>
</dbReference>
<evidence type="ECO:0000313" key="2">
    <source>
        <dbReference type="Proteomes" id="UP001476247"/>
    </source>
</evidence>
<dbReference type="PANTHER" id="PTHR37332:SF1">
    <property type="entry name" value="ELMO DOMAIN-CONTAINING PROTEIN"/>
    <property type="match status" value="1"/>
</dbReference>
<dbReference type="Proteomes" id="UP001476247">
    <property type="component" value="Unassembled WGS sequence"/>
</dbReference>
<reference evidence="1 2" key="1">
    <citation type="submission" date="2024-04" db="EMBL/GenBank/DDBJ databases">
        <title>genome sequences of Mucor flavus KT1a and Helicostylum pulchrum KT1b strains isolation_sourced from the surface of a dry-aged beef.</title>
        <authorList>
            <person name="Toyotome T."/>
            <person name="Hosono M."/>
            <person name="Torimaru M."/>
            <person name="Fukuda K."/>
            <person name="Mikami N."/>
        </authorList>
    </citation>
    <scope>NUCLEOTIDE SEQUENCE [LARGE SCALE GENOMIC DNA]</scope>
    <source>
        <strain evidence="1 2">KT1b</strain>
    </source>
</reference>
<gene>
    <name evidence="1" type="ORF">HPULCUR_009536</name>
</gene>
<name>A0ABP9YBS0_9FUNG</name>
<keyword evidence="2" id="KW-1185">Reference proteome</keyword>
<proteinExistence type="predicted"/>
<organism evidence="1 2">
    <name type="scientific">Helicostylum pulchrum</name>
    <dbReference type="NCBI Taxonomy" id="562976"/>
    <lineage>
        <taxon>Eukaryota</taxon>
        <taxon>Fungi</taxon>
        <taxon>Fungi incertae sedis</taxon>
        <taxon>Mucoromycota</taxon>
        <taxon>Mucoromycotina</taxon>
        <taxon>Mucoromycetes</taxon>
        <taxon>Mucorales</taxon>
        <taxon>Mucorineae</taxon>
        <taxon>Mucoraceae</taxon>
        <taxon>Helicostylum</taxon>
    </lineage>
</organism>